<feature type="compositionally biased region" description="Basic and acidic residues" evidence="15">
    <location>
        <begin position="732"/>
        <end position="743"/>
    </location>
</feature>
<feature type="compositionally biased region" description="Low complexity" evidence="15">
    <location>
        <begin position="22"/>
        <end position="44"/>
    </location>
</feature>
<reference evidence="18 20" key="3">
    <citation type="journal article" date="2015" name="BMC Genomics">
        <title>Sex and parasites: genomic and transcriptomic analysis of Microbotryum lychnidis-dioicae, the biotrophic and plant-castrating anther smut fungus.</title>
        <authorList>
            <person name="Perlin M.H."/>
            <person name="Amselem J."/>
            <person name="Fontanillas E."/>
            <person name="Toh S.S."/>
            <person name="Chen Z."/>
            <person name="Goldberg J."/>
            <person name="Duplessis S."/>
            <person name="Henrissat B."/>
            <person name="Young S."/>
            <person name="Zeng Q."/>
            <person name="Aguileta G."/>
            <person name="Petit E."/>
            <person name="Badouin H."/>
            <person name="Andrews J."/>
            <person name="Razeeq D."/>
            <person name="Gabaldon T."/>
            <person name="Quesneville H."/>
            <person name="Giraud T."/>
            <person name="Hood M.E."/>
            <person name="Schultz D.J."/>
            <person name="Cuomo C.A."/>
        </authorList>
    </citation>
    <scope>NUCLEOTIDE SEQUENCE [LARGE SCALE GENOMIC DNA]</scope>
    <source>
        <strain evidence="20">p1A1 Lamole</strain>
        <strain evidence="18">P1A1 Lamole</strain>
    </source>
</reference>
<evidence type="ECO:0000256" key="1">
    <source>
        <dbReference type="ARBA" id="ARBA00004245"/>
    </source>
</evidence>
<dbReference type="GO" id="GO:0052846">
    <property type="term" value="F:inositol-1,5-bisdiphosphate-2,3,4,6-tetrakisphosphate 1-diphosphatase activity"/>
    <property type="evidence" value="ECO:0007669"/>
    <property type="project" value="EnsemblFungi"/>
</dbReference>
<dbReference type="InterPro" id="IPR029033">
    <property type="entry name" value="His_PPase_superfam"/>
</dbReference>
<evidence type="ECO:0000256" key="2">
    <source>
        <dbReference type="ARBA" id="ARBA00005609"/>
    </source>
</evidence>
<dbReference type="GO" id="GO:0005829">
    <property type="term" value="C:cytosol"/>
    <property type="evidence" value="ECO:0007669"/>
    <property type="project" value="TreeGrafter"/>
</dbReference>
<dbReference type="GO" id="GO:0005524">
    <property type="term" value="F:ATP binding"/>
    <property type="evidence" value="ECO:0007669"/>
    <property type="project" value="UniProtKB-KW"/>
</dbReference>
<dbReference type="GO" id="GO:0052724">
    <property type="term" value="F:inositol hexakisphosphate 3-kinase activity"/>
    <property type="evidence" value="ECO:0007669"/>
    <property type="project" value="EnsemblFungi"/>
</dbReference>
<dbReference type="GO" id="GO:0051537">
    <property type="term" value="F:2 iron, 2 sulfur cluster binding"/>
    <property type="evidence" value="ECO:0007669"/>
    <property type="project" value="EnsemblFungi"/>
</dbReference>
<comment type="function">
    <text evidence="14">Bifunctional inositol kinase that acts in concert with the IP6K kinases to synthesize the diphosphate group-containing inositol pyrophosphates diphosphoinositol pentakisphosphate, PP-InsP5, and bis-diphosphoinositol tetrakisphosphate, (PP)2-InsP4. PP-InsP5 and (PP)2-InsP4, also respectively called InsP7 and InsP8, may regulate a variety of cellular processes, including apoptosis, vesicle trafficking, cytoskeletal dynamics, and exocytosis. Phosphorylates inositol hexakisphosphate (InsP6).</text>
</comment>
<reference evidence="20" key="1">
    <citation type="submission" date="2010-11" db="EMBL/GenBank/DDBJ databases">
        <title>The genome sequence of Microbotryum violaceum strain p1A1 Lamole.</title>
        <authorList>
            <person name="Cuomo C."/>
            <person name="Perlin M."/>
            <person name="Young S.K."/>
            <person name="Zeng Q."/>
            <person name="Gargeya S."/>
            <person name="Alvarado L."/>
            <person name="Berlin A."/>
            <person name="Chapman S.B."/>
            <person name="Chen Z."/>
            <person name="Freedman E."/>
            <person name="Gellesch M."/>
            <person name="Goldberg J."/>
            <person name="Griggs A."/>
            <person name="Gujja S."/>
            <person name="Heilman E."/>
            <person name="Heiman D."/>
            <person name="Howarth C."/>
            <person name="Mehta T."/>
            <person name="Neiman D."/>
            <person name="Pearson M."/>
            <person name="Roberts A."/>
            <person name="Saif S."/>
            <person name="Shea T."/>
            <person name="Shenoy N."/>
            <person name="Sisk P."/>
            <person name="Stolte C."/>
            <person name="Sykes S."/>
            <person name="White J."/>
            <person name="Yandava C."/>
            <person name="Haas B."/>
            <person name="Nusbaum C."/>
            <person name="Birren B."/>
        </authorList>
    </citation>
    <scope>NUCLEOTIDE SEQUENCE [LARGE SCALE GENOMIC DNA]</scope>
    <source>
        <strain evidence="20">p1A1 Lamole</strain>
    </source>
</reference>
<dbReference type="Pfam" id="PF08443">
    <property type="entry name" value="RimK"/>
    <property type="match status" value="1"/>
</dbReference>
<feature type="region of interest" description="Disordered" evidence="15">
    <location>
        <begin position="943"/>
        <end position="962"/>
    </location>
</feature>
<evidence type="ECO:0000256" key="15">
    <source>
        <dbReference type="SAM" id="MobiDB-lite"/>
    </source>
</evidence>
<evidence type="ECO:0000256" key="13">
    <source>
        <dbReference type="ARBA" id="ARBA00071668"/>
    </source>
</evidence>
<dbReference type="GO" id="GO:0005856">
    <property type="term" value="C:cytoskeleton"/>
    <property type="evidence" value="ECO:0007669"/>
    <property type="project" value="UniProtKB-SubCell"/>
</dbReference>
<dbReference type="EnsemblFungi" id="MVLG_00652T0">
    <property type="protein sequence ID" value="MVLG_00652T0"/>
    <property type="gene ID" value="MVLG_00652"/>
</dbReference>
<dbReference type="InterPro" id="IPR037446">
    <property type="entry name" value="His_Pase_VIP1"/>
</dbReference>
<accession>U5GZQ6</accession>
<dbReference type="Pfam" id="PF18086">
    <property type="entry name" value="PPIP5K2_N"/>
    <property type="match status" value="1"/>
</dbReference>
<feature type="domain" description="ATP-grasp fold RimK-type" evidence="16">
    <location>
        <begin position="262"/>
        <end position="355"/>
    </location>
</feature>
<dbReference type="GO" id="GO:0052845">
    <property type="term" value="F:inositol-5-diphosphate-1,2,3,4,6-pentakisphosphate diphosphatase activity"/>
    <property type="evidence" value="ECO:0007669"/>
    <property type="project" value="EnsemblFungi"/>
</dbReference>
<reference evidence="18" key="2">
    <citation type="submission" date="2010-11" db="EMBL/GenBank/DDBJ databases">
        <authorList>
            <consortium name="The Broad Institute Genome Sequencing Platform"/>
            <person name="Earl A."/>
            <person name="Ward D."/>
            <person name="Feldgarden M."/>
            <person name="Gevers D."/>
            <person name="Butler R."/>
            <person name="Young S.K."/>
            <person name="Zeng Q."/>
            <person name="Gargeya S."/>
            <person name="Fitzgerald M."/>
            <person name="Haas B."/>
            <person name="Abouelleil A."/>
            <person name="Alvarado L."/>
            <person name="Arachchi H.M."/>
            <person name="Berlin A."/>
            <person name="Brown A."/>
            <person name="Chapman S.B."/>
            <person name="Chen Z."/>
            <person name="Dunbar C."/>
            <person name="Freedman E."/>
            <person name="Gearin G."/>
            <person name="Gellesch M."/>
            <person name="Goldberg J."/>
            <person name="Griggs A."/>
            <person name="Gujja S."/>
            <person name="Heilman E."/>
            <person name="Heiman D."/>
            <person name="Howarth C."/>
            <person name="Larson L."/>
            <person name="Lui A."/>
            <person name="MacDonald P.J.P."/>
            <person name="Mehta T."/>
            <person name="Montmayeur A."/>
            <person name="Murphy C."/>
            <person name="Neiman D."/>
            <person name="Pearson M."/>
            <person name="Priest M."/>
            <person name="Roberts A."/>
            <person name="Saif S."/>
            <person name="Shea T."/>
            <person name="Shenoy N."/>
            <person name="Sisk P."/>
            <person name="Stolte C."/>
            <person name="Sykes S."/>
            <person name="White J."/>
            <person name="Yandava C."/>
            <person name="Wortman J."/>
            <person name="Nusbaum C."/>
            <person name="Birren B."/>
        </authorList>
    </citation>
    <scope>NUCLEOTIDE SEQUENCE</scope>
    <source>
        <strain evidence="18">P1A1 Lamole</strain>
    </source>
</reference>
<dbReference type="InterPro" id="IPR000560">
    <property type="entry name" value="His_Pase_clade-2"/>
</dbReference>
<protein>
    <recommendedName>
        <fullName evidence="13 14">Inositol hexakisphosphate and diphosphoinositol-pentakisphosphate kinase</fullName>
        <ecNumber evidence="3 14">2.7.4.24</ecNumber>
    </recommendedName>
</protein>
<dbReference type="GO" id="GO:0052843">
    <property type="term" value="F:inositol-1-diphosphate-2,3,4,5,6-pentakisphosphate diphosphatase activity"/>
    <property type="evidence" value="ECO:0007669"/>
    <property type="project" value="EnsemblFungi"/>
</dbReference>
<dbReference type="InterPro" id="IPR040557">
    <property type="entry name" value="VIP1_N"/>
</dbReference>
<dbReference type="SUPFAM" id="SSF56059">
    <property type="entry name" value="Glutathione synthetase ATP-binding domain-like"/>
    <property type="match status" value="1"/>
</dbReference>
<evidence type="ECO:0000256" key="9">
    <source>
        <dbReference type="ARBA" id="ARBA00022840"/>
    </source>
</evidence>
<keyword evidence="7 14" id="KW-0547">Nucleotide-binding</keyword>
<dbReference type="Gene3D" id="3.30.470.20">
    <property type="entry name" value="ATP-grasp fold, B domain"/>
    <property type="match status" value="1"/>
</dbReference>
<keyword evidence="9 14" id="KW-0067">ATP-binding</keyword>
<dbReference type="InParanoid" id="U5GZQ6"/>
<evidence type="ECO:0000256" key="3">
    <source>
        <dbReference type="ARBA" id="ARBA00012893"/>
    </source>
</evidence>
<feature type="region of interest" description="Disordered" evidence="15">
    <location>
        <begin position="1"/>
        <end position="44"/>
    </location>
</feature>
<evidence type="ECO:0000256" key="4">
    <source>
        <dbReference type="ARBA" id="ARBA00022490"/>
    </source>
</evidence>
<dbReference type="GO" id="GO:0032958">
    <property type="term" value="P:inositol phosphate biosynthetic process"/>
    <property type="evidence" value="ECO:0007669"/>
    <property type="project" value="EnsemblFungi"/>
</dbReference>
<evidence type="ECO:0000256" key="5">
    <source>
        <dbReference type="ARBA" id="ARBA00022553"/>
    </source>
</evidence>
<dbReference type="GO" id="GO:0030643">
    <property type="term" value="P:intracellular phosphate ion homeostasis"/>
    <property type="evidence" value="ECO:0007669"/>
    <property type="project" value="EnsemblFungi"/>
</dbReference>
<feature type="domain" description="VIP1 N-terminal" evidence="17">
    <location>
        <begin position="50"/>
        <end position="139"/>
    </location>
</feature>
<dbReference type="EC" id="2.7.4.24" evidence="3 14"/>
<dbReference type="STRING" id="683840.U5GZQ6"/>
<dbReference type="GO" id="GO:0052723">
    <property type="term" value="F:inositol hexakisphosphate 1-kinase activity"/>
    <property type="evidence" value="ECO:0007669"/>
    <property type="project" value="EnsemblFungi"/>
</dbReference>
<proteinExistence type="inferred from homology"/>
<keyword evidence="20" id="KW-1185">Reference proteome</keyword>
<keyword evidence="4 14" id="KW-0963">Cytoplasm</keyword>
<dbReference type="PANTHER" id="PTHR12750">
    <property type="entry name" value="DIPHOSPHOINOSITOL PENTAKISPHOSPHATE KINASE"/>
    <property type="match status" value="1"/>
</dbReference>
<dbReference type="GO" id="GO:0071545">
    <property type="term" value="P:inositol phosphate catabolic process"/>
    <property type="evidence" value="ECO:0007669"/>
    <property type="project" value="EnsemblFungi"/>
</dbReference>
<evidence type="ECO:0000313" key="18">
    <source>
        <dbReference type="EMBL" id="KDE09338.1"/>
    </source>
</evidence>
<dbReference type="HOGENOM" id="CLU_000914_3_1_1"/>
<dbReference type="AlphaFoldDB" id="U5GZQ6"/>
<dbReference type="GO" id="GO:0033857">
    <property type="term" value="F:5-diphosphoinositol pentakisphosphate 1-kinase activity"/>
    <property type="evidence" value="ECO:0007669"/>
    <property type="project" value="EnsemblFungi"/>
</dbReference>
<dbReference type="GO" id="GO:0006020">
    <property type="term" value="P:inositol metabolic process"/>
    <property type="evidence" value="ECO:0007669"/>
    <property type="project" value="TreeGrafter"/>
</dbReference>
<dbReference type="SUPFAM" id="SSF53254">
    <property type="entry name" value="Phosphoglycerate mutase-like"/>
    <property type="match status" value="1"/>
</dbReference>
<keyword evidence="5" id="KW-0597">Phosphoprotein</keyword>
<dbReference type="OrthoDB" id="18042at2759"/>
<evidence type="ECO:0000256" key="14">
    <source>
        <dbReference type="RuleBase" id="RU365032"/>
    </source>
</evidence>
<dbReference type="EMBL" id="GL541645">
    <property type="protein sequence ID" value="KDE09338.1"/>
    <property type="molecule type" value="Genomic_DNA"/>
</dbReference>
<evidence type="ECO:0000256" key="12">
    <source>
        <dbReference type="ARBA" id="ARBA00034629"/>
    </source>
</evidence>
<organism evidence="18">
    <name type="scientific">Microbotryum lychnidis-dioicae (strain p1A1 Lamole / MvSl-1064)</name>
    <name type="common">Anther smut fungus</name>
    <dbReference type="NCBI Taxonomy" id="683840"/>
    <lineage>
        <taxon>Eukaryota</taxon>
        <taxon>Fungi</taxon>
        <taxon>Dikarya</taxon>
        <taxon>Basidiomycota</taxon>
        <taxon>Pucciniomycotina</taxon>
        <taxon>Microbotryomycetes</taxon>
        <taxon>Microbotryales</taxon>
        <taxon>Microbotryaceae</taxon>
        <taxon>Microbotryum</taxon>
    </lineage>
</organism>
<dbReference type="GO" id="GO:0000830">
    <property type="term" value="F:inositol hexakisphosphate 4-kinase activity"/>
    <property type="evidence" value="ECO:0007669"/>
    <property type="project" value="EnsemblFungi"/>
</dbReference>
<evidence type="ECO:0000259" key="16">
    <source>
        <dbReference type="Pfam" id="PF08443"/>
    </source>
</evidence>
<evidence type="ECO:0000259" key="17">
    <source>
        <dbReference type="Pfam" id="PF18086"/>
    </source>
</evidence>
<dbReference type="FunCoup" id="U5GZQ6">
    <property type="interactions" value="393"/>
</dbReference>
<keyword evidence="6 14" id="KW-0808">Transferase</keyword>
<comment type="catalytic activity">
    <reaction evidence="11">
        <text>5-diphospho-1D-myo-inositol 1,2,3,4,6-pentakisphosphate + ATP + H(+) = 1,5-bis(diphospho)-1D-myo-inositol 2,3,4,6-tetrakisphosphate + ADP</text>
        <dbReference type="Rhea" id="RHEA:10276"/>
        <dbReference type="ChEBI" id="CHEBI:15378"/>
        <dbReference type="ChEBI" id="CHEBI:30616"/>
        <dbReference type="ChEBI" id="CHEBI:58628"/>
        <dbReference type="ChEBI" id="CHEBI:77983"/>
        <dbReference type="ChEBI" id="CHEBI:456216"/>
        <dbReference type="EC" id="2.7.4.24"/>
    </reaction>
    <physiologicalReaction direction="left-to-right" evidence="11">
        <dbReference type="Rhea" id="RHEA:10277"/>
    </physiologicalReaction>
</comment>
<evidence type="ECO:0000256" key="10">
    <source>
        <dbReference type="ARBA" id="ARBA00023212"/>
    </source>
</evidence>
<dbReference type="FunFam" id="3.30.470.20:FF:000036">
    <property type="entry name" value="Inositol hexakisphosphate and diphosphoinositol-pentakisphosphate kinase"/>
    <property type="match status" value="1"/>
</dbReference>
<feature type="region of interest" description="Disordered" evidence="15">
    <location>
        <begin position="722"/>
        <end position="743"/>
    </location>
</feature>
<evidence type="ECO:0000256" key="8">
    <source>
        <dbReference type="ARBA" id="ARBA00022777"/>
    </source>
</evidence>
<dbReference type="InterPro" id="IPR013651">
    <property type="entry name" value="ATP-grasp_RimK-type"/>
</dbReference>
<dbReference type="Gene3D" id="3.40.50.1240">
    <property type="entry name" value="Phosphoglycerate mutase-like"/>
    <property type="match status" value="1"/>
</dbReference>
<comment type="subcellular location">
    <subcellularLocation>
        <location evidence="1 14">Cytoplasm</location>
        <location evidence="1 14">Cytoskeleton</location>
    </subcellularLocation>
</comment>
<dbReference type="Proteomes" id="UP000017200">
    <property type="component" value="Unassembled WGS sequence"/>
</dbReference>
<dbReference type="EMBL" id="AEIJ01000058">
    <property type="status" value="NOT_ANNOTATED_CDS"/>
    <property type="molecule type" value="Genomic_DNA"/>
</dbReference>
<evidence type="ECO:0000256" key="7">
    <source>
        <dbReference type="ARBA" id="ARBA00022741"/>
    </source>
</evidence>
<dbReference type="Gene3D" id="3.40.50.11950">
    <property type="match status" value="1"/>
</dbReference>
<keyword evidence="10" id="KW-0206">Cytoskeleton</keyword>
<evidence type="ECO:0000313" key="20">
    <source>
        <dbReference type="Proteomes" id="UP000017200"/>
    </source>
</evidence>
<comment type="catalytic activity">
    <reaction evidence="12">
        <text>1D-myo-inositol hexakisphosphate + ATP = 1-diphospho-1D-myo-inositol 2,3,4,5,6-pentakisphosphate + ADP</text>
        <dbReference type="Rhea" id="RHEA:37459"/>
        <dbReference type="ChEBI" id="CHEBI:30616"/>
        <dbReference type="ChEBI" id="CHEBI:58130"/>
        <dbReference type="ChEBI" id="CHEBI:74946"/>
        <dbReference type="ChEBI" id="CHEBI:456216"/>
        <dbReference type="EC" id="2.7.4.24"/>
    </reaction>
    <physiologicalReaction direction="left-to-right" evidence="12">
        <dbReference type="Rhea" id="RHEA:37460"/>
    </physiologicalReaction>
</comment>
<evidence type="ECO:0000313" key="19">
    <source>
        <dbReference type="EnsemblFungi" id="MVLG_00652T0"/>
    </source>
</evidence>
<dbReference type="FunFam" id="3.40.50.11950:FF:000002">
    <property type="entry name" value="Inositol hexakisphosphate and diphosphoinositol-pentakisphosphate kinase"/>
    <property type="match status" value="1"/>
</dbReference>
<name>U5GZQ6_USTV1</name>
<gene>
    <name evidence="18" type="ORF">MVLG_00652</name>
</gene>
<comment type="similarity">
    <text evidence="2 14">Belongs to the histidine acid phosphatase family. VIP1 subfamily.</text>
</comment>
<dbReference type="GO" id="GO:0051516">
    <property type="term" value="P:regulation of bipolar cell growth"/>
    <property type="evidence" value="ECO:0007669"/>
    <property type="project" value="EnsemblFungi"/>
</dbReference>
<dbReference type="PANTHER" id="PTHR12750:SF9">
    <property type="entry name" value="INOSITOL HEXAKISPHOSPHATE AND DIPHOSPHOINOSITOL-PENTAKISPHOSPHATE KINASE"/>
    <property type="match status" value="1"/>
</dbReference>
<dbReference type="OMA" id="IQERWCC"/>
<dbReference type="GO" id="GO:0000831">
    <property type="term" value="F:inositol hexakisphosphate 6-kinase activity"/>
    <property type="evidence" value="ECO:0007669"/>
    <property type="project" value="EnsemblFungi"/>
</dbReference>
<feature type="compositionally biased region" description="Polar residues" evidence="15">
    <location>
        <begin position="1"/>
        <end position="21"/>
    </location>
</feature>
<evidence type="ECO:0000256" key="11">
    <source>
        <dbReference type="ARBA" id="ARBA00033696"/>
    </source>
</evidence>
<evidence type="ECO:0000256" key="6">
    <source>
        <dbReference type="ARBA" id="ARBA00022679"/>
    </source>
</evidence>
<dbReference type="GO" id="GO:0016887">
    <property type="term" value="F:ATP hydrolysis activity"/>
    <property type="evidence" value="ECO:0007669"/>
    <property type="project" value="EnsemblFungi"/>
</dbReference>
<dbReference type="Pfam" id="PF00328">
    <property type="entry name" value="His_Phos_2"/>
    <property type="match status" value="1"/>
</dbReference>
<reference evidence="19" key="4">
    <citation type="submission" date="2015-06" db="UniProtKB">
        <authorList>
            <consortium name="EnsemblFungi"/>
        </authorList>
    </citation>
    <scope>IDENTIFICATION</scope>
</reference>
<sequence>MASLTPTSPTVAPTRSFSGNVPSTPIPNSSSPSPESPPTTSASALSEPLIRLGVAAMDRKARSRPMRNILSRLLATQRFEITVFGDKVILDEAIENWPVCDFLISFFSEGFPIDKAIGYVELRKPVCVNDLPLQKVFWDRRVVLQILDRIGVPTPKRLECNRDGGPQLDRSIADTIQQNIGVRVDKSRPKSEVFMKDDDTIVVDGKTMSKPFVEKPVSGEDHNVNIYFAKKKGGGARRLFRKVGNQSSAFEPTLTQVRMEGSYVYEQFVDVENAEDIKVYTLGPNFVHAETRKSPVVDGVVRRNPEGKEIRFICQLTDAEKKMARDISVAFKQNICGFDLLRAGGKSYVIDVNGWSFVKGNDFYYDKCAEILSKFCERKMPSVSKSFTPGTETPREKSWVLKSTICVGRHGDRTPKCKLKFTFKGSNPWTQPFITLLQGRTNEIILREPDQLQYIADAAEEASGLEGADKEQLEQLRKIIEKKKNTNGTKAQLKPAFKDDGTCEKVAVVVKWGGEFTHAARYQARDIAENMRKDFLIMNKSLFDHTNVYSSSERRVVATAEIFTTAFMDDKEATPDTQRLIIRKDLLDDSNAAKDEMEKVKKRLKILCRPGAQARPEFAWPLADQTPFEVVKETIELMRHHRAVMHRNWESLAVEKIQIRWCCGEYPYLFRERWEALFADWCDVELEKFDPSRVSELYDSLKYDALHNRVFLETIFGNGSTPRASSLSLDSRSSEKEDQSGPPKKLRELYKRAKLLFDLIAPQEYGIEKSEKEEIGLLTSLPLLEQLIKNLKSAREETHASANFYFTKESHIHTLVNLVTLSELPIVMPQVPELDYMSYIAFEVYERTKGQTKELSVRVSLSEGAHSAVLDASLDAKHALQVQPRRALTDYLDLDVAIETLGRHSAKAEAKQIKKSTTKLEGLLPIEGDEIFKGAQRQLEEIREFKPNRPGSLYSAGSERGE</sequence>
<dbReference type="GO" id="GO:0110162">
    <property type="term" value="P:regulation of mitotic spindle elongation (spindle phase three)"/>
    <property type="evidence" value="ECO:0007669"/>
    <property type="project" value="EnsemblFungi"/>
</dbReference>
<keyword evidence="8 14" id="KW-0418">Kinase</keyword>